<feature type="compositionally biased region" description="Low complexity" evidence="1">
    <location>
        <begin position="776"/>
        <end position="789"/>
    </location>
</feature>
<sequence length="1230" mass="142001">MDPVEWSRCMANIFFAHGDPQGDLQKFRHFIPPFVLRTFCNTQDQNVWVVYDHHQMYRLYLLRVLYSLLFAGGTNSREEWNRARICCRMELLGPAVVGESEILIIYKPEAKEFEKRHWSETFGAENIYAPYFDNLTTSTWMREGFRKFDVLKRVDREIFNGLMDPIWQIHQQQPSGTIPLIRGDLYQLRKFLFLMTSQHSRDKTMHLLAHDPNMEDARIRRRKFIEAHSMEHPRDVWLGNSEQILDSQHPDIQNNMDIFDLDRENYRVNAKERFLVFWEAGPGEEFILTENAFGGFEGGQIGAKKNSQVSLRARELEQHLYTRDFMWHQLYVLSPTLVAALCHGTLMHPELTRNQRKRYGLRRSILEGLPHDIAPKYYRDMNKSDVSFIKPNWTLPAEVERAFGANVSLERRKDDEILFPVRRLTPTQVALVNSVLLHNQQSGAKVKSVCCRSPPQYQSLYQSLVQFHHNQWHKYSEEEQNDYSPLTDRLQVYLNPEPMAASNQLQYTQQQQFPGHHPMLNPQYPVPMPDPGQLFTEGRHALSVPEPPKYEPIHVDMRPAHLRANSHTAPSQTSYHSSRTSSFAPSSQSSHGYSSGSSQSSTSTRTTSIDTPRLEPKEVTLDKSRQSPTRKAEQPLGQRPSNSQPEPAPRGSDGSGKTRTDKTKPKVTNTVLERTEILGEHTGVISERGRQLDPPKIEQSRSKKNSPNPGPDRLEFSAPDLNKTRRQEPVIERRQSYHKSNALPDRPVYVVESVRPNPPERSRTDQPGAQWGNTFTKQQQQPQTQPQRPTAERVPQSSDSVKQRKYEIIRPSQHQAQQHQTLHQPQPQRPANERTPQGSEHVRQHRYQSVRSEEQQYNAHPQTQPQRPVERTSQSSDHVRRSQYQTVKAECSQPQPQKPVETLAERKPQIIDTSNRDRGRQYEVRAEPGQVQRPSNPSTDRSRPVERKYQVVMPEQQVHAQITVNNSNIHSQRPITKPDNSRVYHHVLKPEQPKQQQQQPQVQAQQQQQQQQQSQAPPPPPPHQHLKPVVISHDSQPLVTDERKGHRFEASEQVQQTETQRIVNSSTERTMRPGVEIVRPHVLEPTRTTESRAQEPARVVLENPKMKHLRFETAGKTLTHKHSGSSLAGSMVVEIGEVESQVSDDDEEEGDGDEGSWEDEGFGELEELSKPRKPTVRFADRPLSRTGGRGMHIERPSSRLGRRVEIIRPLSRNSQRVENARKSRTVYAHR</sequence>
<name>A0A317SUY1_9PEZI</name>
<organism evidence="2 3">
    <name type="scientific">Tuber magnatum</name>
    <name type="common">white Piedmont truffle</name>
    <dbReference type="NCBI Taxonomy" id="42249"/>
    <lineage>
        <taxon>Eukaryota</taxon>
        <taxon>Fungi</taxon>
        <taxon>Dikarya</taxon>
        <taxon>Ascomycota</taxon>
        <taxon>Pezizomycotina</taxon>
        <taxon>Pezizomycetes</taxon>
        <taxon>Pezizales</taxon>
        <taxon>Tuberaceae</taxon>
        <taxon>Tuber</taxon>
    </lineage>
</organism>
<feature type="compositionally biased region" description="Low complexity" evidence="1">
    <location>
        <begin position="811"/>
        <end position="826"/>
    </location>
</feature>
<feature type="compositionally biased region" description="Basic and acidic residues" evidence="1">
    <location>
        <begin position="1040"/>
        <end position="1050"/>
    </location>
</feature>
<reference evidence="2 3" key="1">
    <citation type="submission" date="2018-03" db="EMBL/GenBank/DDBJ databases">
        <title>Genomes of Pezizomycetes fungi and the evolution of truffles.</title>
        <authorList>
            <person name="Murat C."/>
            <person name="Payen T."/>
            <person name="Noel B."/>
            <person name="Kuo A."/>
            <person name="Martin F.M."/>
        </authorList>
    </citation>
    <scope>NUCLEOTIDE SEQUENCE [LARGE SCALE GENOMIC DNA]</scope>
    <source>
        <strain evidence="2">091103-1</strain>
    </source>
</reference>
<proteinExistence type="predicted"/>
<evidence type="ECO:0000313" key="2">
    <source>
        <dbReference type="EMBL" id="PWW78239.1"/>
    </source>
</evidence>
<feature type="compositionally biased region" description="Basic and acidic residues" evidence="1">
    <location>
        <begin position="1191"/>
        <end position="1206"/>
    </location>
</feature>
<feature type="compositionally biased region" description="Basic and acidic residues" evidence="1">
    <location>
        <begin position="722"/>
        <end position="735"/>
    </location>
</feature>
<protein>
    <submittedName>
        <fullName evidence="2">Uncharacterized protein</fullName>
    </submittedName>
</protein>
<feature type="region of interest" description="Disordered" evidence="1">
    <location>
        <begin position="1140"/>
        <end position="1207"/>
    </location>
</feature>
<dbReference type="OrthoDB" id="5340163at2759"/>
<feature type="compositionally biased region" description="Acidic residues" evidence="1">
    <location>
        <begin position="1142"/>
        <end position="1166"/>
    </location>
</feature>
<feature type="compositionally biased region" description="Basic and acidic residues" evidence="1">
    <location>
        <begin position="687"/>
        <end position="701"/>
    </location>
</feature>
<dbReference type="Proteomes" id="UP000246991">
    <property type="component" value="Unassembled WGS sequence"/>
</dbReference>
<feature type="compositionally biased region" description="Basic and acidic residues" evidence="1">
    <location>
        <begin position="940"/>
        <end position="949"/>
    </location>
</feature>
<feature type="compositionally biased region" description="Low complexity" evidence="1">
    <location>
        <begin position="571"/>
        <end position="608"/>
    </location>
</feature>
<feature type="compositionally biased region" description="Low complexity" evidence="1">
    <location>
        <begin position="993"/>
        <end position="1015"/>
    </location>
</feature>
<feature type="compositionally biased region" description="Polar residues" evidence="1">
    <location>
        <begin position="958"/>
        <end position="974"/>
    </location>
</feature>
<feature type="compositionally biased region" description="Basic and acidic residues" evidence="1">
    <location>
        <begin position="612"/>
        <end position="633"/>
    </location>
</feature>
<feature type="compositionally biased region" description="Polar residues" evidence="1">
    <location>
        <begin position="849"/>
        <end position="886"/>
    </location>
</feature>
<dbReference type="EMBL" id="PYWC01000016">
    <property type="protein sequence ID" value="PWW78239.1"/>
    <property type="molecule type" value="Genomic_DNA"/>
</dbReference>
<gene>
    <name evidence="2" type="ORF">C7212DRAFT_345070</name>
</gene>
<feature type="compositionally biased region" description="Polar residues" evidence="1">
    <location>
        <begin position="765"/>
        <end position="775"/>
    </location>
</feature>
<feature type="region of interest" description="Disordered" evidence="1">
    <location>
        <begin position="564"/>
        <end position="1062"/>
    </location>
</feature>
<accession>A0A317SUY1</accession>
<evidence type="ECO:0000256" key="1">
    <source>
        <dbReference type="SAM" id="MobiDB-lite"/>
    </source>
</evidence>
<dbReference type="AlphaFoldDB" id="A0A317SUY1"/>
<evidence type="ECO:0000313" key="3">
    <source>
        <dbReference type="Proteomes" id="UP000246991"/>
    </source>
</evidence>
<keyword evidence="3" id="KW-1185">Reference proteome</keyword>
<feature type="compositionally biased region" description="Polar residues" evidence="1">
    <location>
        <begin position="1052"/>
        <end position="1062"/>
    </location>
</feature>
<comment type="caution">
    <text evidence="2">The sequence shown here is derived from an EMBL/GenBank/DDBJ whole genome shotgun (WGS) entry which is preliminary data.</text>
</comment>
<feature type="compositionally biased region" description="Basic and acidic residues" evidence="1">
    <location>
        <begin position="903"/>
        <end position="926"/>
    </location>
</feature>